<dbReference type="PROSITE" id="PS50056">
    <property type="entry name" value="TYR_PHOSPHATASE_2"/>
    <property type="match status" value="1"/>
</dbReference>
<dbReference type="Proteomes" id="UP000694557">
    <property type="component" value="Unassembled WGS sequence"/>
</dbReference>
<evidence type="ECO:0000313" key="4">
    <source>
        <dbReference type="Proteomes" id="UP000694557"/>
    </source>
</evidence>
<proteinExistence type="predicted"/>
<name>A0A8C7GPV9_ONCKI</name>
<evidence type="ECO:0000259" key="1">
    <source>
        <dbReference type="PROSITE" id="PS50055"/>
    </source>
</evidence>
<dbReference type="InterPro" id="IPR000242">
    <property type="entry name" value="PTP_cat"/>
</dbReference>
<dbReference type="PANTHER" id="PTHR45706">
    <property type="entry name" value="TYROSINE-PROTEIN PHOSPHATASE"/>
    <property type="match status" value="1"/>
</dbReference>
<reference evidence="3" key="2">
    <citation type="submission" date="2025-09" db="UniProtKB">
        <authorList>
            <consortium name="Ensembl"/>
        </authorList>
    </citation>
    <scope>IDENTIFICATION</scope>
</reference>
<dbReference type="GO" id="GO:0001946">
    <property type="term" value="P:lymphangiogenesis"/>
    <property type="evidence" value="ECO:0007669"/>
    <property type="project" value="TreeGrafter"/>
</dbReference>
<evidence type="ECO:0000259" key="2">
    <source>
        <dbReference type="PROSITE" id="PS50056"/>
    </source>
</evidence>
<accession>A0A8C7GPV9</accession>
<keyword evidence="4" id="KW-1185">Reference proteome</keyword>
<protein>
    <submittedName>
        <fullName evidence="3">Uncharacterized protein</fullName>
    </submittedName>
</protein>
<feature type="domain" description="Tyrosine-protein phosphatase" evidence="1">
    <location>
        <begin position="1"/>
        <end position="99"/>
    </location>
</feature>
<dbReference type="InterPro" id="IPR000387">
    <property type="entry name" value="Tyr_Pase_dom"/>
</dbReference>
<dbReference type="PROSITE" id="PS50055">
    <property type="entry name" value="TYR_PHOSPHATASE_PTP"/>
    <property type="match status" value="1"/>
</dbReference>
<dbReference type="InterPro" id="IPR003595">
    <property type="entry name" value="Tyr_Pase_cat"/>
</dbReference>
<dbReference type="GO" id="GO:0005737">
    <property type="term" value="C:cytoplasm"/>
    <property type="evidence" value="ECO:0007669"/>
    <property type="project" value="TreeGrafter"/>
</dbReference>
<dbReference type="Pfam" id="PF00102">
    <property type="entry name" value="Y_phosphatase"/>
    <property type="match status" value="1"/>
</dbReference>
<reference evidence="3" key="1">
    <citation type="submission" date="2025-08" db="UniProtKB">
        <authorList>
            <consortium name="Ensembl"/>
        </authorList>
    </citation>
    <scope>IDENTIFICATION</scope>
</reference>
<feature type="domain" description="Tyrosine specific protein phosphatases" evidence="2">
    <location>
        <begin position="9"/>
        <end position="90"/>
    </location>
</feature>
<dbReference type="SUPFAM" id="SSF52799">
    <property type="entry name" value="(Phosphotyrosine protein) phosphatases II"/>
    <property type="match status" value="1"/>
</dbReference>
<organism evidence="3 4">
    <name type="scientific">Oncorhynchus kisutch</name>
    <name type="common">Coho salmon</name>
    <name type="synonym">Salmo kisutch</name>
    <dbReference type="NCBI Taxonomy" id="8019"/>
    <lineage>
        <taxon>Eukaryota</taxon>
        <taxon>Metazoa</taxon>
        <taxon>Chordata</taxon>
        <taxon>Craniata</taxon>
        <taxon>Vertebrata</taxon>
        <taxon>Euteleostomi</taxon>
        <taxon>Actinopterygii</taxon>
        <taxon>Neopterygii</taxon>
        <taxon>Teleostei</taxon>
        <taxon>Protacanthopterygii</taxon>
        <taxon>Salmoniformes</taxon>
        <taxon>Salmonidae</taxon>
        <taxon>Salmoninae</taxon>
        <taxon>Oncorhynchus</taxon>
    </lineage>
</organism>
<dbReference type="AlphaFoldDB" id="A0A8C7GPV9"/>
<dbReference type="Gene3D" id="3.90.190.10">
    <property type="entry name" value="Protein tyrosine phosphatase superfamily"/>
    <property type="match status" value="1"/>
</dbReference>
<dbReference type="GO" id="GO:0004725">
    <property type="term" value="F:protein tyrosine phosphatase activity"/>
    <property type="evidence" value="ECO:0007669"/>
    <property type="project" value="InterPro"/>
</dbReference>
<dbReference type="PRINTS" id="PR00700">
    <property type="entry name" value="PRTYPHPHTASE"/>
</dbReference>
<dbReference type="InterPro" id="IPR029021">
    <property type="entry name" value="Prot-tyrosine_phosphatase-like"/>
</dbReference>
<evidence type="ECO:0000313" key="3">
    <source>
        <dbReference type="Ensembl" id="ENSOKIP00005045717.1"/>
    </source>
</evidence>
<dbReference type="GeneTree" id="ENSGT00940000156874"/>
<dbReference type="SMART" id="SM00404">
    <property type="entry name" value="PTPc_motif"/>
    <property type="match status" value="1"/>
</dbReference>
<dbReference type="PANTHER" id="PTHR45706:SF6">
    <property type="entry name" value="TYROSINE-PROTEIN PHOSPHATASE NON-RECEPTOR TYPE 14"/>
    <property type="match status" value="1"/>
</dbReference>
<dbReference type="Ensembl" id="ENSOKIT00005048145.1">
    <property type="protein sequence ID" value="ENSOKIP00005045717.1"/>
    <property type="gene ID" value="ENSOKIG00005019242.1"/>
</dbReference>
<sequence>MTLTPVPPPAYLEEIQSLRRHTNSMLDTSKSLNTPVVVHCRAGVACTGVFILNKLMISCLEHNERVEVPIMLGHLMQQRMLMVQTISQYKFVYEVLIQFLKNSHLICTLTSDL</sequence>